<comment type="similarity">
    <text evidence="1">Belongs to the HipA Ser/Thr kinase family.</text>
</comment>
<evidence type="ECO:0000256" key="3">
    <source>
        <dbReference type="ARBA" id="ARBA00022777"/>
    </source>
</evidence>
<feature type="domain" description="HipA N-terminal subdomain 1" evidence="5">
    <location>
        <begin position="31"/>
        <end position="125"/>
    </location>
</feature>
<dbReference type="NCBIfam" id="TIGR03071">
    <property type="entry name" value="couple_hipA"/>
    <property type="match status" value="1"/>
</dbReference>
<evidence type="ECO:0000256" key="1">
    <source>
        <dbReference type="ARBA" id="ARBA00010164"/>
    </source>
</evidence>
<protein>
    <submittedName>
        <fullName evidence="6">HipA domain-containing protein</fullName>
    </submittedName>
</protein>
<dbReference type="Pfam" id="PF07804">
    <property type="entry name" value="HipA_C"/>
    <property type="match status" value="1"/>
</dbReference>
<proteinExistence type="inferred from homology"/>
<dbReference type="GO" id="GO:0005829">
    <property type="term" value="C:cytosol"/>
    <property type="evidence" value="ECO:0007669"/>
    <property type="project" value="TreeGrafter"/>
</dbReference>
<dbReference type="EMBL" id="CP095338">
    <property type="protein sequence ID" value="XAG22091.1"/>
    <property type="molecule type" value="Genomic_DNA"/>
</dbReference>
<dbReference type="Pfam" id="PF13657">
    <property type="entry name" value="Couple_hipA"/>
    <property type="match status" value="1"/>
</dbReference>
<keyword evidence="3" id="KW-0418">Kinase</keyword>
<dbReference type="InterPro" id="IPR017508">
    <property type="entry name" value="HipA_N1"/>
</dbReference>
<dbReference type="Gene3D" id="1.10.1070.20">
    <property type="match status" value="1"/>
</dbReference>
<evidence type="ECO:0000259" key="4">
    <source>
        <dbReference type="Pfam" id="PF07804"/>
    </source>
</evidence>
<feature type="domain" description="HipA-like C-terminal" evidence="4">
    <location>
        <begin position="167"/>
        <end position="416"/>
    </location>
</feature>
<dbReference type="PANTHER" id="PTHR37419:SF1">
    <property type="entry name" value="SERINE_THREONINE-PROTEIN KINASE TOXIN HIPA"/>
    <property type="match status" value="1"/>
</dbReference>
<sequence length="453" mass="50713">MQLTSIKTQPTQQKVGANLYNPILYAYSTNNNMLVGQLVQQSKTYWSFSYSDEWLAYDSAFPLSLSLPLVKGECSSFNALNFIHNLLSDLKEERLSLAYSMGVQSNDAFTLLSKIGHDCTGGISFSESREPPKIGWKYREISATELNELVTQRKSFLPYFGDYRPCISGTQRKTTLTKLNGKWYVPQEKSLSSHIIKYPMDVIAQSNSVLDMSGSVENELICTQIARELGFKVPDIEIMTVESGAKALAVKRFDRCFGDGAATRRHQEDFCQIFGIPEHQKYQSENNLSVSKIVDVLSLSAQSKANNHDFFKFMVLQCLLGATDGHLKNFSVHIAPGGHYQLAPFYDLLSAYPAVGATGLNKRKLKLAMGLKASRGYKYHINKICLRHIEQTAAQFGISNANCHEIVSTFLAQFSSALSSIDKRFPGQEFALVKDAIFQHATEIVEKLNRTIK</sequence>
<evidence type="ECO:0000313" key="6">
    <source>
        <dbReference type="EMBL" id="XAG22091.1"/>
    </source>
</evidence>
<accession>A0AAU6SQ01</accession>
<reference evidence="6" key="1">
    <citation type="submission" date="2022-03" db="EMBL/GenBank/DDBJ databases">
        <title>Sea Food Isolates.</title>
        <authorList>
            <person name="Li c."/>
        </authorList>
    </citation>
    <scope>NUCLEOTIDE SEQUENCE</scope>
    <source>
        <strain evidence="6">19PA01SH03</strain>
    </source>
</reference>
<keyword evidence="2" id="KW-0808">Transferase</keyword>
<evidence type="ECO:0000256" key="2">
    <source>
        <dbReference type="ARBA" id="ARBA00022679"/>
    </source>
</evidence>
<dbReference type="GO" id="GO:0004674">
    <property type="term" value="F:protein serine/threonine kinase activity"/>
    <property type="evidence" value="ECO:0007669"/>
    <property type="project" value="TreeGrafter"/>
</dbReference>
<dbReference type="InterPro" id="IPR012893">
    <property type="entry name" value="HipA-like_C"/>
</dbReference>
<dbReference type="AlphaFoldDB" id="A0AAU6SQ01"/>
<dbReference type="PANTHER" id="PTHR37419">
    <property type="entry name" value="SERINE/THREONINE-PROTEIN KINASE TOXIN HIPA"/>
    <property type="match status" value="1"/>
</dbReference>
<organism evidence="6">
    <name type="scientific">bacterium 19PA01SH03</name>
    <dbReference type="NCBI Taxonomy" id="2920705"/>
    <lineage>
        <taxon>Bacteria</taxon>
    </lineage>
</organism>
<gene>
    <name evidence="6" type="ORF">MRN70_04595</name>
</gene>
<dbReference type="InterPro" id="IPR052028">
    <property type="entry name" value="HipA_Ser/Thr_kinase"/>
</dbReference>
<evidence type="ECO:0000259" key="5">
    <source>
        <dbReference type="Pfam" id="PF13657"/>
    </source>
</evidence>
<name>A0AAU6SQ01_UNCXX</name>